<evidence type="ECO:0000313" key="1">
    <source>
        <dbReference type="EMBL" id="PKU65391.1"/>
    </source>
</evidence>
<reference evidence="1 2" key="2">
    <citation type="journal article" date="2017" name="Nature">
        <title>The Apostasia genome and the evolution of orchids.</title>
        <authorList>
            <person name="Zhang G.Q."/>
            <person name="Liu K.W."/>
            <person name="Li Z."/>
            <person name="Lohaus R."/>
            <person name="Hsiao Y.Y."/>
            <person name="Niu S.C."/>
            <person name="Wang J.Y."/>
            <person name="Lin Y.C."/>
            <person name="Xu Q."/>
            <person name="Chen L.J."/>
            <person name="Yoshida K."/>
            <person name="Fujiwara S."/>
            <person name="Wang Z.W."/>
            <person name="Zhang Y.Q."/>
            <person name="Mitsuda N."/>
            <person name="Wang M."/>
            <person name="Liu G.H."/>
            <person name="Pecoraro L."/>
            <person name="Huang H.X."/>
            <person name="Xiao X.J."/>
            <person name="Lin M."/>
            <person name="Wu X.Y."/>
            <person name="Wu W.L."/>
            <person name="Chen Y.Y."/>
            <person name="Chang S.B."/>
            <person name="Sakamoto S."/>
            <person name="Ohme-Takagi M."/>
            <person name="Yagi M."/>
            <person name="Zeng S.J."/>
            <person name="Shen C.Y."/>
            <person name="Yeh C.M."/>
            <person name="Luo Y.B."/>
            <person name="Tsai W.C."/>
            <person name="Van de Peer Y."/>
            <person name="Liu Z.J."/>
        </authorList>
    </citation>
    <scope>NUCLEOTIDE SEQUENCE [LARGE SCALE GENOMIC DNA]</scope>
    <source>
        <tissue evidence="1">The whole plant</tissue>
    </source>
</reference>
<gene>
    <name evidence="1" type="ORF">MA16_Dca013536</name>
</gene>
<reference evidence="1 2" key="1">
    <citation type="journal article" date="2016" name="Sci. Rep.">
        <title>The Dendrobium catenatum Lindl. genome sequence provides insights into polysaccharide synthase, floral development and adaptive evolution.</title>
        <authorList>
            <person name="Zhang G.Q."/>
            <person name="Xu Q."/>
            <person name="Bian C."/>
            <person name="Tsai W.C."/>
            <person name="Yeh C.M."/>
            <person name="Liu K.W."/>
            <person name="Yoshida K."/>
            <person name="Zhang L.S."/>
            <person name="Chang S.B."/>
            <person name="Chen F."/>
            <person name="Shi Y."/>
            <person name="Su Y.Y."/>
            <person name="Zhang Y.Q."/>
            <person name="Chen L.J."/>
            <person name="Yin Y."/>
            <person name="Lin M."/>
            <person name="Huang H."/>
            <person name="Deng H."/>
            <person name="Wang Z.W."/>
            <person name="Zhu S.L."/>
            <person name="Zhao X."/>
            <person name="Deng C."/>
            <person name="Niu S.C."/>
            <person name="Huang J."/>
            <person name="Wang M."/>
            <person name="Liu G.H."/>
            <person name="Yang H.J."/>
            <person name="Xiao X.J."/>
            <person name="Hsiao Y.Y."/>
            <person name="Wu W.L."/>
            <person name="Chen Y.Y."/>
            <person name="Mitsuda N."/>
            <person name="Ohme-Takagi M."/>
            <person name="Luo Y.B."/>
            <person name="Van de Peer Y."/>
            <person name="Liu Z.J."/>
        </authorList>
    </citation>
    <scope>NUCLEOTIDE SEQUENCE [LARGE SCALE GENOMIC DNA]</scope>
    <source>
        <tissue evidence="1">The whole plant</tissue>
    </source>
</reference>
<organism evidence="1 2">
    <name type="scientific">Dendrobium catenatum</name>
    <dbReference type="NCBI Taxonomy" id="906689"/>
    <lineage>
        <taxon>Eukaryota</taxon>
        <taxon>Viridiplantae</taxon>
        <taxon>Streptophyta</taxon>
        <taxon>Embryophyta</taxon>
        <taxon>Tracheophyta</taxon>
        <taxon>Spermatophyta</taxon>
        <taxon>Magnoliopsida</taxon>
        <taxon>Liliopsida</taxon>
        <taxon>Asparagales</taxon>
        <taxon>Orchidaceae</taxon>
        <taxon>Epidendroideae</taxon>
        <taxon>Malaxideae</taxon>
        <taxon>Dendrobiinae</taxon>
        <taxon>Dendrobium</taxon>
    </lineage>
</organism>
<dbReference type="EMBL" id="KZ503342">
    <property type="protein sequence ID" value="PKU65391.1"/>
    <property type="molecule type" value="Genomic_DNA"/>
</dbReference>
<evidence type="ECO:0000313" key="2">
    <source>
        <dbReference type="Proteomes" id="UP000233837"/>
    </source>
</evidence>
<keyword evidence="2" id="KW-1185">Reference proteome</keyword>
<proteinExistence type="predicted"/>
<dbReference type="Proteomes" id="UP000233837">
    <property type="component" value="Unassembled WGS sequence"/>
</dbReference>
<protein>
    <submittedName>
        <fullName evidence="1">Uncharacterized protein</fullName>
    </submittedName>
</protein>
<dbReference type="AlphaFoldDB" id="A0A2I0VPQ1"/>
<accession>A0A2I0VPQ1</accession>
<name>A0A2I0VPQ1_9ASPA</name>
<sequence>MYKEAIFSTNDLVRSLPNNIISLCSEFEDVFIEEELHGLPQIQGIEDQIFFLIFVASIPNRLAFRSIF</sequence>